<reference evidence="3" key="1">
    <citation type="submission" date="2021-09" db="EMBL/GenBank/DDBJ databases">
        <authorList>
            <person name="Martin H S."/>
        </authorList>
    </citation>
    <scope>NUCLEOTIDE SEQUENCE</scope>
</reference>
<gene>
    <name evidence="3" type="ORF">DCHRY22_LOCUS12041</name>
</gene>
<keyword evidence="4" id="KW-1185">Reference proteome</keyword>
<dbReference type="PANTHER" id="PTHR47272">
    <property type="entry name" value="DDE_TNP_1_7 DOMAIN-CONTAINING PROTEIN"/>
    <property type="match status" value="1"/>
</dbReference>
<dbReference type="OrthoDB" id="123207at2759"/>
<name>A0A8J2R0M4_9NEOP</name>
<evidence type="ECO:0000259" key="2">
    <source>
        <dbReference type="Pfam" id="PF13843"/>
    </source>
</evidence>
<dbReference type="InterPro" id="IPR029526">
    <property type="entry name" value="PGBD"/>
</dbReference>
<dbReference type="CDD" id="cd19757">
    <property type="entry name" value="Bbox1"/>
    <property type="match status" value="1"/>
</dbReference>
<feature type="domain" description="PiggyBac transposable element-derived protein" evidence="2">
    <location>
        <begin position="118"/>
        <end position="484"/>
    </location>
</feature>
<evidence type="ECO:0000313" key="3">
    <source>
        <dbReference type="EMBL" id="CAG9576401.1"/>
    </source>
</evidence>
<protein>
    <submittedName>
        <fullName evidence="3">(African queen) hypothetical protein</fullName>
    </submittedName>
</protein>
<feature type="compositionally biased region" description="Polar residues" evidence="1">
    <location>
        <begin position="527"/>
        <end position="537"/>
    </location>
</feature>
<dbReference type="Proteomes" id="UP000789524">
    <property type="component" value="Unassembled WGS sequence"/>
</dbReference>
<evidence type="ECO:0000313" key="4">
    <source>
        <dbReference type="Proteomes" id="UP000789524"/>
    </source>
</evidence>
<organism evidence="3 4">
    <name type="scientific">Danaus chrysippus</name>
    <name type="common">African queen</name>
    <dbReference type="NCBI Taxonomy" id="151541"/>
    <lineage>
        <taxon>Eukaryota</taxon>
        <taxon>Metazoa</taxon>
        <taxon>Ecdysozoa</taxon>
        <taxon>Arthropoda</taxon>
        <taxon>Hexapoda</taxon>
        <taxon>Insecta</taxon>
        <taxon>Pterygota</taxon>
        <taxon>Neoptera</taxon>
        <taxon>Endopterygota</taxon>
        <taxon>Lepidoptera</taxon>
        <taxon>Glossata</taxon>
        <taxon>Ditrysia</taxon>
        <taxon>Papilionoidea</taxon>
        <taxon>Nymphalidae</taxon>
        <taxon>Danainae</taxon>
        <taxon>Danaini</taxon>
        <taxon>Danaina</taxon>
        <taxon>Danaus</taxon>
        <taxon>Anosia</taxon>
    </lineage>
</organism>
<sequence>MDPARFYGTAKHVNIIPGDGDISDDDVDSDCDDNCNIGSISLTPKRHIIIPESESDFSEEDDVPLTSIQTATTSKAKGKSVKKKRVIWKEEKMPAYDVYNFQFTGNTDLPDTIKQLDSPADVFRFLFTADIIHFITEQSNLKSIQENINKPAMITTEDIEKFIGIVIFMSCVKLPATRKYWSKEVGQTQVYEIMTCNRFESIKRFLHFNNNENFVPRGQDGHDKLFKIRPLLNMIRERLMLVPKEEFLAVDEQIIPTKCRHELKQYNPAKPHKWGYKNQVLSGVSGFSYDFDIFAGDQSNSYPSDAPDLGVSSNVVTRLTSTVPQHQNYKICFDNWFNSPNLQVYLYKKGLLPLGTVRLNRVPNSNMPSEKELKKRGRGSMAEKVAVIDKVKLSLVSWFDNKNVNLLSAYVGSEPTTTKRRYVRQDKEYVYIPSPQAVDVYNQHMGGVDLLDSMLGYYRIHLRSRQWYKRIFFHMVDMTLVNAWLLWRRINADSYMPLYDFKLAVSEHLRKAGKAVMTKKRGRPSSIVGTPTSSRGATPSRIPESPVPAKKTRKTPARHQDLPLASVRTDGISHFPIWKKNARQICQNCSKFRSLTLCEKCNVYLCYNDKRNCYKEFHEE</sequence>
<dbReference type="EMBL" id="CAKASE010000074">
    <property type="protein sequence ID" value="CAG9576401.1"/>
    <property type="molecule type" value="Genomic_DNA"/>
</dbReference>
<feature type="region of interest" description="Disordered" evidence="1">
    <location>
        <begin position="520"/>
        <end position="558"/>
    </location>
</feature>
<accession>A0A8J2R0M4</accession>
<comment type="caution">
    <text evidence="3">The sequence shown here is derived from an EMBL/GenBank/DDBJ whole genome shotgun (WGS) entry which is preliminary data.</text>
</comment>
<dbReference type="PANTHER" id="PTHR47272:SF1">
    <property type="entry name" value="PIGGYBAC TRANSPOSABLE ELEMENT-DERIVED PROTEIN 3-LIKE"/>
    <property type="match status" value="1"/>
</dbReference>
<dbReference type="AlphaFoldDB" id="A0A8J2R0M4"/>
<evidence type="ECO:0000256" key="1">
    <source>
        <dbReference type="SAM" id="MobiDB-lite"/>
    </source>
</evidence>
<dbReference type="Pfam" id="PF13843">
    <property type="entry name" value="DDE_Tnp_1_7"/>
    <property type="match status" value="1"/>
</dbReference>
<proteinExistence type="predicted"/>